<dbReference type="AlphaFoldDB" id="A0A7S4S930"/>
<name>A0A7S4S930_9STRA</name>
<proteinExistence type="predicted"/>
<accession>A0A7S4S930</accession>
<protein>
    <submittedName>
        <fullName evidence="1">Uncharacterized protein</fullName>
    </submittedName>
</protein>
<gene>
    <name evidence="1" type="ORF">DBRI00130_LOCUS31332</name>
</gene>
<dbReference type="GO" id="GO:0052861">
    <property type="term" value="F:endo-1,3(4)-beta-glucanase activity"/>
    <property type="evidence" value="ECO:0007669"/>
    <property type="project" value="InterPro"/>
</dbReference>
<dbReference type="PANTHER" id="PTHR31983:SF0">
    <property type="entry name" value="GLUCAN ENDO-1,3-BETA-D-GLUCOSIDASE 2"/>
    <property type="match status" value="1"/>
</dbReference>
<dbReference type="PANTHER" id="PTHR31983">
    <property type="entry name" value="ENDO-1,3(4)-BETA-GLUCANASE 1"/>
    <property type="match status" value="1"/>
</dbReference>
<dbReference type="PROSITE" id="PS52008">
    <property type="entry name" value="GH81"/>
    <property type="match status" value="1"/>
</dbReference>
<reference evidence="1" key="1">
    <citation type="submission" date="2021-01" db="EMBL/GenBank/DDBJ databases">
        <authorList>
            <person name="Corre E."/>
            <person name="Pelletier E."/>
            <person name="Niang G."/>
            <person name="Scheremetjew M."/>
            <person name="Finn R."/>
            <person name="Kale V."/>
            <person name="Holt S."/>
            <person name="Cochrane G."/>
            <person name="Meng A."/>
            <person name="Brown T."/>
            <person name="Cohen L."/>
        </authorList>
    </citation>
    <scope>NUCLEOTIDE SEQUENCE</scope>
    <source>
        <strain evidence="1">GSO104</strain>
    </source>
</reference>
<evidence type="ECO:0000313" key="1">
    <source>
        <dbReference type="EMBL" id="CAE4638374.1"/>
    </source>
</evidence>
<dbReference type="InterPro" id="IPR005200">
    <property type="entry name" value="Endo-beta-glucanase"/>
</dbReference>
<sequence>MLAYALPHHADSIQRVVGSSNSETGFCSEGLHGQACLIRGNEWVMKEDLGGHPSFVANRPPHHDIIPSLAEAVSADIHFSLPDNYMAGAGDTYFSGKMLAKLGRIVVIASELRGLAATPDSDSFDLDDPSERELKLIVEASKEANLPSDEVMSATIARLRSGVEVWLNGTADAKFLYDGGWGGMVNCGCLFNRETQHCDNQYPNCPAFSDPGLNFGNGENDSHLSRLNFYVLEVCLI</sequence>
<organism evidence="1">
    <name type="scientific">Ditylum brightwellii</name>
    <dbReference type="NCBI Taxonomy" id="49249"/>
    <lineage>
        <taxon>Eukaryota</taxon>
        <taxon>Sar</taxon>
        <taxon>Stramenopiles</taxon>
        <taxon>Ochrophyta</taxon>
        <taxon>Bacillariophyta</taxon>
        <taxon>Mediophyceae</taxon>
        <taxon>Lithodesmiophycidae</taxon>
        <taxon>Lithodesmiales</taxon>
        <taxon>Lithodesmiaceae</taxon>
        <taxon>Ditylum</taxon>
    </lineage>
</organism>
<dbReference type="EMBL" id="HBNS01040192">
    <property type="protein sequence ID" value="CAE4638374.1"/>
    <property type="molecule type" value="Transcribed_RNA"/>
</dbReference>